<proteinExistence type="inferred from homology"/>
<organism evidence="3 4">
    <name type="scientific">Pyrus ussuriensis x Pyrus communis</name>
    <dbReference type="NCBI Taxonomy" id="2448454"/>
    <lineage>
        <taxon>Eukaryota</taxon>
        <taxon>Viridiplantae</taxon>
        <taxon>Streptophyta</taxon>
        <taxon>Embryophyta</taxon>
        <taxon>Tracheophyta</taxon>
        <taxon>Spermatophyta</taxon>
        <taxon>Magnoliopsida</taxon>
        <taxon>eudicotyledons</taxon>
        <taxon>Gunneridae</taxon>
        <taxon>Pentapetalae</taxon>
        <taxon>rosids</taxon>
        <taxon>fabids</taxon>
        <taxon>Rosales</taxon>
        <taxon>Rosaceae</taxon>
        <taxon>Amygdaloideae</taxon>
        <taxon>Maleae</taxon>
        <taxon>Pyrus</taxon>
    </lineage>
</organism>
<evidence type="ECO:0000313" key="3">
    <source>
        <dbReference type="EMBL" id="KAB2620027.1"/>
    </source>
</evidence>
<accession>A0A5N5GY14</accession>
<dbReference type="PANTHER" id="PTHR31338">
    <property type="entry name" value="POLYKETIDE CYCLASE/DEHYDRASE AND LIPID TRANSPORT SUPERFAMILY PROTEIN"/>
    <property type="match status" value="1"/>
</dbReference>
<reference evidence="3 4" key="1">
    <citation type="submission" date="2019-09" db="EMBL/GenBank/DDBJ databases">
        <authorList>
            <person name="Ou C."/>
        </authorList>
    </citation>
    <scope>NUCLEOTIDE SEQUENCE [LARGE SCALE GENOMIC DNA]</scope>
    <source>
        <strain evidence="3">S2</strain>
        <tissue evidence="3">Leaf</tissue>
    </source>
</reference>
<protein>
    <recommendedName>
        <fullName evidence="2">Bet v I/Major latex protein domain-containing protein</fullName>
    </recommendedName>
</protein>
<dbReference type="GO" id="GO:0006952">
    <property type="term" value="P:defense response"/>
    <property type="evidence" value="ECO:0007669"/>
    <property type="project" value="InterPro"/>
</dbReference>
<dbReference type="InterPro" id="IPR023393">
    <property type="entry name" value="START-like_dom_sf"/>
</dbReference>
<sequence>MAASGAGDYKLEWRLWRLSNKHDDVPKASSDNVHHVAVHEGDRETSGSVKLWKYTIRGNGRSKQVGDALEGSDVLELHKSIKIILQVTPKGEGSSTKIAKEYAKLNKTDSSPHKYLSFIVSFKILMPIFSRNKRQEKGLYMHGTLSNLASLFSSDLDCL</sequence>
<keyword evidence="4" id="KW-1185">Reference proteome</keyword>
<evidence type="ECO:0000256" key="1">
    <source>
        <dbReference type="ARBA" id="ARBA00038242"/>
    </source>
</evidence>
<comment type="caution">
    <text evidence="3">The sequence shown here is derived from an EMBL/GenBank/DDBJ whole genome shotgun (WGS) entry which is preliminary data.</text>
</comment>
<feature type="domain" description="Bet v I/Major latex protein" evidence="2">
    <location>
        <begin position="4"/>
        <end position="131"/>
    </location>
</feature>
<dbReference type="Proteomes" id="UP000327157">
    <property type="component" value="Unassembled WGS sequence"/>
</dbReference>
<gene>
    <name evidence="3" type="ORF">D8674_036987</name>
</gene>
<dbReference type="AlphaFoldDB" id="A0A5N5GY14"/>
<evidence type="ECO:0000259" key="2">
    <source>
        <dbReference type="SMART" id="SM01037"/>
    </source>
</evidence>
<dbReference type="SUPFAM" id="SSF55961">
    <property type="entry name" value="Bet v1-like"/>
    <property type="match status" value="1"/>
</dbReference>
<dbReference type="InterPro" id="IPR052006">
    <property type="entry name" value="MLP-like"/>
</dbReference>
<reference evidence="3 4" key="2">
    <citation type="submission" date="2019-11" db="EMBL/GenBank/DDBJ databases">
        <title>A de novo genome assembly of a pear dwarfing rootstock.</title>
        <authorList>
            <person name="Wang F."/>
            <person name="Wang J."/>
            <person name="Li S."/>
            <person name="Zhang Y."/>
            <person name="Fang M."/>
            <person name="Ma L."/>
            <person name="Zhao Y."/>
            <person name="Jiang S."/>
        </authorList>
    </citation>
    <scope>NUCLEOTIDE SEQUENCE [LARGE SCALE GENOMIC DNA]</scope>
    <source>
        <strain evidence="3">S2</strain>
        <tissue evidence="3">Leaf</tissue>
    </source>
</reference>
<evidence type="ECO:0000313" key="4">
    <source>
        <dbReference type="Proteomes" id="UP000327157"/>
    </source>
</evidence>
<dbReference type="Pfam" id="PF00407">
    <property type="entry name" value="Bet_v_1"/>
    <property type="match status" value="1"/>
</dbReference>
<dbReference type="InterPro" id="IPR000916">
    <property type="entry name" value="Bet_v_I/MLP"/>
</dbReference>
<dbReference type="OrthoDB" id="1847301at2759"/>
<dbReference type="EMBL" id="SMOL01000361">
    <property type="protein sequence ID" value="KAB2620027.1"/>
    <property type="molecule type" value="Genomic_DNA"/>
</dbReference>
<dbReference type="Gene3D" id="3.30.530.20">
    <property type="match status" value="2"/>
</dbReference>
<dbReference type="SMART" id="SM01037">
    <property type="entry name" value="Bet_v_1"/>
    <property type="match status" value="1"/>
</dbReference>
<dbReference type="PANTHER" id="PTHR31338:SF16">
    <property type="entry name" value="POLYKETIDE CYCLASE_DEHYDRASE AND LIPID TRANSPORT SUPERFAMILY PROTEIN"/>
    <property type="match status" value="1"/>
</dbReference>
<comment type="similarity">
    <text evidence="1">Belongs to the MLP family.</text>
</comment>
<name>A0A5N5GY14_9ROSA</name>